<dbReference type="InterPro" id="IPR003959">
    <property type="entry name" value="ATPase_AAA_core"/>
</dbReference>
<dbReference type="SUPFAM" id="SSF52540">
    <property type="entry name" value="P-loop containing nucleoside triphosphate hydrolases"/>
    <property type="match status" value="1"/>
</dbReference>
<dbReference type="GO" id="GO:0005524">
    <property type="term" value="F:ATP binding"/>
    <property type="evidence" value="ECO:0007669"/>
    <property type="project" value="UniProtKB-KW"/>
</dbReference>
<proteinExistence type="predicted"/>
<dbReference type="KEGG" id="sfol:H3H32_02705"/>
<sequence length="459" mass="53316">MLIRFTVENFLSFRDRVSFSMIPGKGTLKQSHKTKPVKGVSTLKAAVILGANASGKSNIIKALDFGKILLLSGVKSEQPIKYQPFRLNSKSVNSNSRIEYEFQHKGKNYAYGFVFNSREIVEEWLFELTSKSESKIFERNIKLRSIYDLEPLLKKSKKDEQRQFLNFIAKSTPNNQLFLTEIRTRRVKENVGDISDLLNVIDWFQNSLKIVFPDDKYKEGIKSELKDDSKLQITFEELLKYFDTGISGICLEKVEFDSIELPTEILDKIKEDLLDQKTENIRLILPLKSSTYFISKTKNKNLSVQKFMTKHNVAGQKKPELFDTRDESDGTNRIIDLIPFIIDLLQGDNVFIIDEMERSLHPNLIYDLFDLFLDKSENINSQLIVASHESTLLTQKLLRKDEIWFVTKDEEGNSRLHSLEEYNIRFDKEIRKDYLLGRYKAVPRIGNRNKLTSLPNQDN</sequence>
<keyword evidence="2" id="KW-0067">ATP-binding</keyword>
<dbReference type="Pfam" id="PF13304">
    <property type="entry name" value="AAA_21"/>
    <property type="match status" value="1"/>
</dbReference>
<keyword evidence="3" id="KW-1185">Reference proteome</keyword>
<dbReference type="EMBL" id="CP059732">
    <property type="protein sequence ID" value="QMW03885.1"/>
    <property type="molecule type" value="Genomic_DNA"/>
</dbReference>
<evidence type="ECO:0000259" key="1">
    <source>
        <dbReference type="Pfam" id="PF13304"/>
    </source>
</evidence>
<reference evidence="2 3" key="1">
    <citation type="submission" date="2020-07" db="EMBL/GenBank/DDBJ databases">
        <title>Spirosoma foliorum sp. nov., isolated from the leaves on the Nejang mountain Korea, Republic of.</title>
        <authorList>
            <person name="Ho H."/>
            <person name="Lee Y.-J."/>
            <person name="Nurcahyanto D.-A."/>
            <person name="Kim S.-G."/>
        </authorList>
    </citation>
    <scope>NUCLEOTIDE SEQUENCE [LARGE SCALE GENOMIC DNA]</scope>
    <source>
        <strain evidence="2 3">PL0136</strain>
    </source>
</reference>
<dbReference type="PANTHER" id="PTHR40396">
    <property type="entry name" value="ATPASE-LIKE PROTEIN"/>
    <property type="match status" value="1"/>
</dbReference>
<dbReference type="GO" id="GO:0016887">
    <property type="term" value="F:ATP hydrolysis activity"/>
    <property type="evidence" value="ECO:0007669"/>
    <property type="project" value="InterPro"/>
</dbReference>
<evidence type="ECO:0000313" key="2">
    <source>
        <dbReference type="EMBL" id="QMW03885.1"/>
    </source>
</evidence>
<accession>A0A7G5GYE3</accession>
<dbReference type="PANTHER" id="PTHR40396:SF1">
    <property type="entry name" value="ATPASE AAA-TYPE CORE DOMAIN-CONTAINING PROTEIN"/>
    <property type="match status" value="1"/>
</dbReference>
<dbReference type="InterPro" id="IPR027417">
    <property type="entry name" value="P-loop_NTPase"/>
</dbReference>
<keyword evidence="2" id="KW-0547">Nucleotide-binding</keyword>
<feature type="domain" description="ATPase AAA-type core" evidence="1">
    <location>
        <begin position="46"/>
        <end position="393"/>
    </location>
</feature>
<organism evidence="2 3">
    <name type="scientific">Spirosoma foliorum</name>
    <dbReference type="NCBI Taxonomy" id="2710596"/>
    <lineage>
        <taxon>Bacteria</taxon>
        <taxon>Pseudomonadati</taxon>
        <taxon>Bacteroidota</taxon>
        <taxon>Cytophagia</taxon>
        <taxon>Cytophagales</taxon>
        <taxon>Cytophagaceae</taxon>
        <taxon>Spirosoma</taxon>
    </lineage>
</organism>
<name>A0A7G5GYE3_9BACT</name>
<dbReference type="Gene3D" id="3.40.50.300">
    <property type="entry name" value="P-loop containing nucleotide triphosphate hydrolases"/>
    <property type="match status" value="1"/>
</dbReference>
<gene>
    <name evidence="2" type="ORF">H3H32_02705</name>
</gene>
<evidence type="ECO:0000313" key="3">
    <source>
        <dbReference type="Proteomes" id="UP000515369"/>
    </source>
</evidence>
<dbReference type="Proteomes" id="UP000515369">
    <property type="component" value="Chromosome"/>
</dbReference>
<dbReference type="AlphaFoldDB" id="A0A7G5GYE3"/>
<dbReference type="RefSeq" id="WP_182461141.1">
    <property type="nucleotide sequence ID" value="NZ_CP059732.1"/>
</dbReference>
<protein>
    <submittedName>
        <fullName evidence="2">ATP-binding protein</fullName>
    </submittedName>
</protein>